<accession>A0A0C1H5E4</accession>
<protein>
    <recommendedName>
        <fullName evidence="3">TetR family transcriptional regulator</fullName>
    </recommendedName>
</protein>
<dbReference type="Gene3D" id="1.10.357.10">
    <property type="entry name" value="Tetracycline Repressor, domain 2"/>
    <property type="match status" value="1"/>
</dbReference>
<reference evidence="1 2" key="1">
    <citation type="submission" date="2014-12" db="EMBL/GenBank/DDBJ databases">
        <title>Genome sequence of Morococcus cerebrosus.</title>
        <authorList>
            <person name="Shin S.-K."/>
            <person name="Yi H."/>
        </authorList>
    </citation>
    <scope>NUCLEOTIDE SEQUENCE [LARGE SCALE GENOMIC DNA]</scope>
    <source>
        <strain evidence="1 2">CIP 81.93</strain>
    </source>
</reference>
<dbReference type="SUPFAM" id="SSF46689">
    <property type="entry name" value="Homeodomain-like"/>
    <property type="match status" value="1"/>
</dbReference>
<organism evidence="1 2">
    <name type="scientific">Morococcus cerebrosus</name>
    <dbReference type="NCBI Taxonomy" id="1056807"/>
    <lineage>
        <taxon>Bacteria</taxon>
        <taxon>Pseudomonadati</taxon>
        <taxon>Pseudomonadota</taxon>
        <taxon>Betaproteobacteria</taxon>
        <taxon>Neisseriales</taxon>
        <taxon>Neisseriaceae</taxon>
        <taxon>Morococcus</taxon>
    </lineage>
</organism>
<comment type="caution">
    <text evidence="1">The sequence shown here is derived from an EMBL/GenBank/DDBJ whole genome shotgun (WGS) entry which is preliminary data.</text>
</comment>
<dbReference type="Proteomes" id="UP000031390">
    <property type="component" value="Unassembled WGS sequence"/>
</dbReference>
<proteinExistence type="predicted"/>
<dbReference type="InterPro" id="IPR009057">
    <property type="entry name" value="Homeodomain-like_sf"/>
</dbReference>
<sequence>MVGICIGQGWDDALTVDGSVRRQPDISEDFCFIWVLDICPMTTIQADEVKIMNGVTSAQFISAGIHFYPRCGYKRLSEQAIAEHLNSNLETFNRMFADKDEFVKAMLIEYSNRALGRVSFDFAQNIEDTERLYQIVWRLAVTIREHLAWIHRMLLDSEEGVDLITKALKKQHKMLAYGMIRHIKKCNGREGVSELELLNQFEFLNGAVISPMIMNTRYRMLGILTDEMNGRHEDLLTDSSIHQRIDWAFAALFPQYRSKARPF</sequence>
<dbReference type="PATRIC" id="fig|1056807.3.peg.273"/>
<dbReference type="EMBL" id="JUFZ01000012">
    <property type="protein sequence ID" value="KIC13001.1"/>
    <property type="molecule type" value="Genomic_DNA"/>
</dbReference>
<evidence type="ECO:0000313" key="2">
    <source>
        <dbReference type="Proteomes" id="UP000031390"/>
    </source>
</evidence>
<evidence type="ECO:0008006" key="3">
    <source>
        <dbReference type="Google" id="ProtNLM"/>
    </source>
</evidence>
<gene>
    <name evidence="1" type="ORF">MCC93_02850</name>
</gene>
<dbReference type="AlphaFoldDB" id="A0A0C1H5E4"/>
<evidence type="ECO:0000313" key="1">
    <source>
        <dbReference type="EMBL" id="KIC13001.1"/>
    </source>
</evidence>
<name>A0A0C1H5E4_9NEIS</name>